<evidence type="ECO:0000313" key="5">
    <source>
        <dbReference type="EMBL" id="KEZ91066.1"/>
    </source>
</evidence>
<dbReference type="CDD" id="cd07377">
    <property type="entry name" value="WHTH_GntR"/>
    <property type="match status" value="1"/>
</dbReference>
<dbReference type="PANTHER" id="PTHR43537:SF5">
    <property type="entry name" value="UXU OPERON TRANSCRIPTIONAL REGULATOR"/>
    <property type="match status" value="1"/>
</dbReference>
<dbReference type="SUPFAM" id="SSF46785">
    <property type="entry name" value="Winged helix' DNA-binding domain"/>
    <property type="match status" value="1"/>
</dbReference>
<evidence type="ECO:0000256" key="2">
    <source>
        <dbReference type="ARBA" id="ARBA00023125"/>
    </source>
</evidence>
<dbReference type="STRING" id="29354.IO98_04700"/>
<name>A0A084JQ32_9FIRM</name>
<dbReference type="Pfam" id="PF07729">
    <property type="entry name" value="FCD"/>
    <property type="match status" value="1"/>
</dbReference>
<dbReference type="InterPro" id="IPR036388">
    <property type="entry name" value="WH-like_DNA-bd_sf"/>
</dbReference>
<accession>A0A084JQ32</accession>
<keyword evidence="3" id="KW-0804">Transcription</keyword>
<feature type="domain" description="HTH gntR-type" evidence="4">
    <location>
        <begin position="6"/>
        <end position="74"/>
    </location>
</feature>
<dbReference type="Gene3D" id="1.20.120.530">
    <property type="entry name" value="GntR ligand-binding domain-like"/>
    <property type="match status" value="1"/>
</dbReference>
<sequence>MTPSHKSLADTTAEGIIKYIIDNKLKEGAQLPNETTLSSLMGVGRSTLREAIRALVSRNILTVQQGSGIYVCHNTGVADDPLGFIFIENKEKLVADLLEFRMMIEPRVAALAASKATPDQAEELLHLAERVAECYDLGKSHSEADAIFHAKIAEISGNVIVPQLEPLIMHAIDMLIDITHSELKEETIKTHMAIVNAIQKNDPIAAQDAMTLHLIYNRDRLRKANEKSSLNNSHQ</sequence>
<evidence type="ECO:0000259" key="4">
    <source>
        <dbReference type="PROSITE" id="PS50949"/>
    </source>
</evidence>
<dbReference type="Proteomes" id="UP000028525">
    <property type="component" value="Unassembled WGS sequence"/>
</dbReference>
<evidence type="ECO:0000256" key="3">
    <source>
        <dbReference type="ARBA" id="ARBA00023163"/>
    </source>
</evidence>
<keyword evidence="6" id="KW-1185">Reference proteome</keyword>
<comment type="caution">
    <text evidence="5">The sequence shown here is derived from an EMBL/GenBank/DDBJ whole genome shotgun (WGS) entry which is preliminary data.</text>
</comment>
<dbReference type="SMART" id="SM00895">
    <property type="entry name" value="FCD"/>
    <property type="match status" value="1"/>
</dbReference>
<dbReference type="InterPro" id="IPR008920">
    <property type="entry name" value="TF_FadR/GntR_C"/>
</dbReference>
<keyword evidence="1" id="KW-0805">Transcription regulation</keyword>
<dbReference type="PRINTS" id="PR00035">
    <property type="entry name" value="HTHGNTR"/>
</dbReference>
<evidence type="ECO:0000256" key="1">
    <source>
        <dbReference type="ARBA" id="ARBA00023015"/>
    </source>
</evidence>
<reference evidence="5 6" key="1">
    <citation type="submission" date="2014-07" db="EMBL/GenBank/DDBJ databases">
        <title>Draft genome of Clostridium celerecrescens 152B isolated from sediments associated with methane hydrate from Krishna Godavari basin.</title>
        <authorList>
            <person name="Honkalas V.S."/>
            <person name="Dabir A.P."/>
            <person name="Arora P."/>
            <person name="Dhakephalkar P.K."/>
        </authorList>
    </citation>
    <scope>NUCLEOTIDE SEQUENCE [LARGE SCALE GENOMIC DNA]</scope>
    <source>
        <strain evidence="5 6">152B</strain>
    </source>
</reference>
<dbReference type="Gene3D" id="1.10.10.10">
    <property type="entry name" value="Winged helix-like DNA-binding domain superfamily/Winged helix DNA-binding domain"/>
    <property type="match status" value="1"/>
</dbReference>
<organism evidence="5 6">
    <name type="scientific">Lacrimispora celerecrescens</name>
    <dbReference type="NCBI Taxonomy" id="29354"/>
    <lineage>
        <taxon>Bacteria</taxon>
        <taxon>Bacillati</taxon>
        <taxon>Bacillota</taxon>
        <taxon>Clostridia</taxon>
        <taxon>Lachnospirales</taxon>
        <taxon>Lachnospiraceae</taxon>
        <taxon>Lacrimispora</taxon>
    </lineage>
</organism>
<dbReference type="InterPro" id="IPR036390">
    <property type="entry name" value="WH_DNA-bd_sf"/>
</dbReference>
<dbReference type="AlphaFoldDB" id="A0A084JQ32"/>
<dbReference type="InterPro" id="IPR011711">
    <property type="entry name" value="GntR_C"/>
</dbReference>
<dbReference type="Pfam" id="PF00392">
    <property type="entry name" value="GntR"/>
    <property type="match status" value="1"/>
</dbReference>
<proteinExistence type="predicted"/>
<dbReference type="RefSeq" id="WP_038278427.1">
    <property type="nucleotide sequence ID" value="NZ_JPME01000007.1"/>
</dbReference>
<gene>
    <name evidence="5" type="ORF">IO98_04700</name>
</gene>
<keyword evidence="2" id="KW-0238">DNA-binding</keyword>
<dbReference type="GO" id="GO:0003677">
    <property type="term" value="F:DNA binding"/>
    <property type="evidence" value="ECO:0007669"/>
    <property type="project" value="UniProtKB-KW"/>
</dbReference>
<dbReference type="InterPro" id="IPR000524">
    <property type="entry name" value="Tscrpt_reg_HTH_GntR"/>
</dbReference>
<evidence type="ECO:0000313" key="6">
    <source>
        <dbReference type="Proteomes" id="UP000028525"/>
    </source>
</evidence>
<dbReference type="SMART" id="SM00345">
    <property type="entry name" value="HTH_GNTR"/>
    <property type="match status" value="1"/>
</dbReference>
<dbReference type="OrthoDB" id="9799482at2"/>
<dbReference type="GO" id="GO:0003700">
    <property type="term" value="F:DNA-binding transcription factor activity"/>
    <property type="evidence" value="ECO:0007669"/>
    <property type="project" value="InterPro"/>
</dbReference>
<protein>
    <submittedName>
        <fullName evidence="5">GntR family transcriptional regulator</fullName>
    </submittedName>
</protein>
<dbReference type="EMBL" id="JPME01000007">
    <property type="protein sequence ID" value="KEZ91066.1"/>
    <property type="molecule type" value="Genomic_DNA"/>
</dbReference>
<dbReference type="PROSITE" id="PS50949">
    <property type="entry name" value="HTH_GNTR"/>
    <property type="match status" value="1"/>
</dbReference>
<dbReference type="SUPFAM" id="SSF48008">
    <property type="entry name" value="GntR ligand-binding domain-like"/>
    <property type="match status" value="1"/>
</dbReference>
<dbReference type="PANTHER" id="PTHR43537">
    <property type="entry name" value="TRANSCRIPTIONAL REGULATOR, GNTR FAMILY"/>
    <property type="match status" value="1"/>
</dbReference>